<dbReference type="VEuPathDB" id="PlasmoDB:PVPAM_020013700"/>
<dbReference type="EMBL" id="LT615257">
    <property type="protein sequence ID" value="SCO70605.1"/>
    <property type="molecule type" value="Genomic_DNA"/>
</dbReference>
<dbReference type="VEuPathDB" id="PlasmoDB:PVP01_0206100"/>
<accession>A0A1G4H6U9</accession>
<protein>
    <submittedName>
        <fullName evidence="2">(malaria parasite P. vivax) hypothetical protein</fullName>
    </submittedName>
    <submittedName>
        <fullName evidence="3">Photosensitized INA-labeled protein PHIL1, putative</fullName>
    </submittedName>
</protein>
<evidence type="ECO:0000313" key="4">
    <source>
        <dbReference type="Proteomes" id="UP000305196"/>
    </source>
</evidence>
<sequence length="266" mass="28558">MLSSAAPKRYKFDQRGNLTEVNFLACKSVVPPRTYVHSKNSLTCSTSVIPELHQTAHHCKGRSGANGTSGTNGKSGSTSKMAMSQENIFEAEAISTNAYAHGGGPSSLHSMNMVHSVSSVASGGNDPSQYVPNQCGNMNMMGTGLSGHEMNNNAPLLFVDGAPYCADDAGQGIDPGVVAVSNALFAYNSAFQSIPIKTSPNVFRRRTKGEGNSEWCNAFVTRVDPCECGDPDEQFKPYEVTKYYDDGQVKTVFNFDQDSAPQEQLM</sequence>
<reference evidence="3 4" key="1">
    <citation type="submission" date="2016-07" db="EMBL/GenBank/DDBJ databases">
        <authorList>
            <consortium name="Pathogen Informatics"/>
        </authorList>
    </citation>
    <scope>NUCLEOTIDE SEQUENCE [LARGE SCALE GENOMIC DNA]</scope>
    <source>
        <strain evidence="2">PvW1</strain>
    </source>
</reference>
<dbReference type="Proteomes" id="UP000779233">
    <property type="component" value="Unassembled WGS sequence"/>
</dbReference>
<dbReference type="VEuPathDB" id="PlasmoDB:PVX_081335"/>
<evidence type="ECO:0000313" key="2">
    <source>
        <dbReference type="EMBL" id="CAG9483990.1"/>
    </source>
</evidence>
<organism evidence="3 4">
    <name type="scientific">Plasmodium vivax</name>
    <name type="common">malaria parasite P. vivax</name>
    <dbReference type="NCBI Taxonomy" id="5855"/>
    <lineage>
        <taxon>Eukaryota</taxon>
        <taxon>Sar</taxon>
        <taxon>Alveolata</taxon>
        <taxon>Apicomplexa</taxon>
        <taxon>Aconoidasida</taxon>
        <taxon>Haemosporida</taxon>
        <taxon>Plasmodiidae</taxon>
        <taxon>Plasmodium</taxon>
        <taxon>Plasmodium (Plasmodium)</taxon>
    </lineage>
</organism>
<proteinExistence type="predicted"/>
<evidence type="ECO:0000256" key="1">
    <source>
        <dbReference type="SAM" id="MobiDB-lite"/>
    </source>
</evidence>
<dbReference type="EMBL" id="CAJZCX010000015">
    <property type="protein sequence ID" value="CAG9483990.1"/>
    <property type="molecule type" value="Genomic_DNA"/>
</dbReference>
<dbReference type="AlphaFoldDB" id="A0A1G4H6U9"/>
<gene>
    <name evidence="3" type="ORF">PVC01_020011000</name>
    <name evidence="2" type="ORF">PVW1_020013700</name>
</gene>
<name>A0A1G4H6U9_PLAVI</name>
<dbReference type="VEuPathDB" id="PlasmoDB:PVW1_020013700"/>
<feature type="compositionally biased region" description="Low complexity" evidence="1">
    <location>
        <begin position="63"/>
        <end position="80"/>
    </location>
</feature>
<feature type="region of interest" description="Disordered" evidence="1">
    <location>
        <begin position="58"/>
        <end position="81"/>
    </location>
</feature>
<dbReference type="Proteomes" id="UP000305196">
    <property type="component" value="Chromosome 2"/>
</dbReference>
<evidence type="ECO:0000313" key="3">
    <source>
        <dbReference type="EMBL" id="SCO70605.1"/>
    </source>
</evidence>